<proteinExistence type="predicted"/>
<dbReference type="RefSeq" id="WP_169124351.1">
    <property type="nucleotide sequence ID" value="NZ_BSDO01000021.1"/>
</dbReference>
<dbReference type="EMBL" id="JAVDPY010000011">
    <property type="protein sequence ID" value="MDR6336203.1"/>
    <property type="molecule type" value="Genomic_DNA"/>
</dbReference>
<evidence type="ECO:0008006" key="5">
    <source>
        <dbReference type="Google" id="ProtNLM"/>
    </source>
</evidence>
<comment type="caution">
    <text evidence="1">The sequence shown here is derived from an EMBL/GenBank/DDBJ whole genome shotgun (WGS) entry which is preliminary data.</text>
</comment>
<name>A0A9W6CNE4_XANFL</name>
<sequence>MNEMNELLKGVRQVLLNVWDPIGIRDVPDAQDEYDDYLIPVLQALRNGAEVPELSALLIRIVEEQIGLSADAGQSRQAAEQLYALVRR</sequence>
<dbReference type="EMBL" id="BSDO01000021">
    <property type="protein sequence ID" value="GLI25588.1"/>
    <property type="molecule type" value="Genomic_DNA"/>
</dbReference>
<dbReference type="Proteomes" id="UP001144397">
    <property type="component" value="Unassembled WGS sequence"/>
</dbReference>
<dbReference type="Proteomes" id="UP001245370">
    <property type="component" value="Unassembled WGS sequence"/>
</dbReference>
<gene>
    <name evidence="2" type="ORF">GGQ86_004702</name>
    <name evidence="1" type="ORF">XFLAVUS301_52620</name>
</gene>
<keyword evidence="4" id="KW-1185">Reference proteome</keyword>
<accession>A0A9W6CNE4</accession>
<evidence type="ECO:0000313" key="2">
    <source>
        <dbReference type="EMBL" id="MDR6336203.1"/>
    </source>
</evidence>
<protein>
    <recommendedName>
        <fullName evidence="5">DUF1871 family protein</fullName>
    </recommendedName>
</protein>
<evidence type="ECO:0000313" key="4">
    <source>
        <dbReference type="Proteomes" id="UP001245370"/>
    </source>
</evidence>
<evidence type="ECO:0000313" key="1">
    <source>
        <dbReference type="EMBL" id="GLI25588.1"/>
    </source>
</evidence>
<reference evidence="2 4" key="2">
    <citation type="submission" date="2023-07" db="EMBL/GenBank/DDBJ databases">
        <title>Genomic Encyclopedia of Type Strains, Phase IV (KMG-IV): sequencing the most valuable type-strain genomes for metagenomic binning, comparative biology and taxonomic classification.</title>
        <authorList>
            <person name="Goeker M."/>
        </authorList>
    </citation>
    <scope>NUCLEOTIDE SEQUENCE [LARGE SCALE GENOMIC DNA]</scope>
    <source>
        <strain evidence="2 4">DSM 338</strain>
    </source>
</reference>
<reference evidence="1" key="1">
    <citation type="submission" date="2022-12" db="EMBL/GenBank/DDBJ databases">
        <title>Reference genome sequencing for broad-spectrum identification of bacterial and archaeal isolates by mass spectrometry.</title>
        <authorList>
            <person name="Sekiguchi Y."/>
            <person name="Tourlousse D.M."/>
        </authorList>
    </citation>
    <scope>NUCLEOTIDE SEQUENCE</scope>
    <source>
        <strain evidence="1">301</strain>
    </source>
</reference>
<dbReference type="GeneID" id="95766032"/>
<evidence type="ECO:0000313" key="3">
    <source>
        <dbReference type="Proteomes" id="UP001144397"/>
    </source>
</evidence>
<organism evidence="1 3">
    <name type="scientific">Xanthobacter flavus</name>
    <dbReference type="NCBI Taxonomy" id="281"/>
    <lineage>
        <taxon>Bacteria</taxon>
        <taxon>Pseudomonadati</taxon>
        <taxon>Pseudomonadota</taxon>
        <taxon>Alphaproteobacteria</taxon>
        <taxon>Hyphomicrobiales</taxon>
        <taxon>Xanthobacteraceae</taxon>
        <taxon>Xanthobacter</taxon>
    </lineage>
</organism>
<dbReference type="AlphaFoldDB" id="A0A9W6CNE4"/>